<dbReference type="InterPro" id="IPR011990">
    <property type="entry name" value="TPR-like_helical_dom_sf"/>
</dbReference>
<dbReference type="CDD" id="cd06170">
    <property type="entry name" value="LuxR_C_like"/>
    <property type="match status" value="1"/>
</dbReference>
<dbReference type="Pfam" id="PF25873">
    <property type="entry name" value="WHD_MalT"/>
    <property type="match status" value="1"/>
</dbReference>
<dbReference type="InterPro" id="IPR059106">
    <property type="entry name" value="WHD_MalT"/>
</dbReference>
<keyword evidence="1" id="KW-0805">Transcription regulation</keyword>
<dbReference type="InterPro" id="IPR036388">
    <property type="entry name" value="WH-like_DNA-bd_sf"/>
</dbReference>
<keyword evidence="2" id="KW-0238">DNA-binding</keyword>
<keyword evidence="7" id="KW-1185">Reference proteome</keyword>
<dbReference type="Gene3D" id="1.10.10.10">
    <property type="entry name" value="Winged helix-like DNA-binding domain superfamily/Winged helix DNA-binding domain"/>
    <property type="match status" value="1"/>
</dbReference>
<dbReference type="Gene3D" id="1.25.40.10">
    <property type="entry name" value="Tetratricopeptide repeat domain"/>
    <property type="match status" value="1"/>
</dbReference>
<evidence type="ECO:0000259" key="5">
    <source>
        <dbReference type="PROSITE" id="PS50043"/>
    </source>
</evidence>
<evidence type="ECO:0000256" key="4">
    <source>
        <dbReference type="SAM" id="MobiDB-lite"/>
    </source>
</evidence>
<dbReference type="InterPro" id="IPR027417">
    <property type="entry name" value="P-loop_NTPase"/>
</dbReference>
<dbReference type="Gene3D" id="3.40.50.300">
    <property type="entry name" value="P-loop containing nucleotide triphosphate hydrolases"/>
    <property type="match status" value="1"/>
</dbReference>
<evidence type="ECO:0000313" key="7">
    <source>
        <dbReference type="Proteomes" id="UP001363010"/>
    </source>
</evidence>
<dbReference type="SUPFAM" id="SSF46894">
    <property type="entry name" value="C-terminal effector domain of the bipartite response regulators"/>
    <property type="match status" value="1"/>
</dbReference>
<evidence type="ECO:0000256" key="1">
    <source>
        <dbReference type="ARBA" id="ARBA00023015"/>
    </source>
</evidence>
<accession>A0ABU8VV19</accession>
<dbReference type="PANTHER" id="PTHR44688">
    <property type="entry name" value="DNA-BINDING TRANSCRIPTIONAL ACTIVATOR DEVR_DOSR"/>
    <property type="match status" value="1"/>
</dbReference>
<dbReference type="SUPFAM" id="SSF48452">
    <property type="entry name" value="TPR-like"/>
    <property type="match status" value="1"/>
</dbReference>
<gene>
    <name evidence="6" type="ORF">WKW80_03355</name>
</gene>
<dbReference type="Proteomes" id="UP001363010">
    <property type="component" value="Unassembled WGS sequence"/>
</dbReference>
<feature type="domain" description="HTH luxR-type" evidence="5">
    <location>
        <begin position="867"/>
        <end position="932"/>
    </location>
</feature>
<dbReference type="Pfam" id="PF17874">
    <property type="entry name" value="TPR_MalT"/>
    <property type="match status" value="1"/>
</dbReference>
<dbReference type="SMART" id="SM00421">
    <property type="entry name" value="HTH_LUXR"/>
    <property type="match status" value="1"/>
</dbReference>
<name>A0ABU8VV19_9BURK</name>
<organism evidence="6 7">
    <name type="scientific">Variovorax humicola</name>
    <dbReference type="NCBI Taxonomy" id="1769758"/>
    <lineage>
        <taxon>Bacteria</taxon>
        <taxon>Pseudomonadati</taxon>
        <taxon>Pseudomonadota</taxon>
        <taxon>Betaproteobacteria</taxon>
        <taxon>Burkholderiales</taxon>
        <taxon>Comamonadaceae</taxon>
        <taxon>Variovorax</taxon>
    </lineage>
</organism>
<dbReference type="InterPro" id="IPR041617">
    <property type="entry name" value="TPR_MalT"/>
</dbReference>
<dbReference type="PANTHER" id="PTHR44688:SF16">
    <property type="entry name" value="DNA-BINDING TRANSCRIPTIONAL ACTIVATOR DEVR_DOSR"/>
    <property type="match status" value="1"/>
</dbReference>
<comment type="caution">
    <text evidence="6">The sequence shown here is derived from an EMBL/GenBank/DDBJ whole genome shotgun (WGS) entry which is preliminary data.</text>
</comment>
<dbReference type="Pfam" id="PF00196">
    <property type="entry name" value="GerE"/>
    <property type="match status" value="1"/>
</dbReference>
<feature type="region of interest" description="Disordered" evidence="4">
    <location>
        <begin position="1"/>
        <end position="21"/>
    </location>
</feature>
<protein>
    <submittedName>
        <fullName evidence="6">LuxR C-terminal-related transcriptional regulator</fullName>
    </submittedName>
</protein>
<dbReference type="InterPro" id="IPR016032">
    <property type="entry name" value="Sig_transdc_resp-reg_C-effctor"/>
</dbReference>
<evidence type="ECO:0000313" key="6">
    <source>
        <dbReference type="EMBL" id="MEJ8821074.1"/>
    </source>
</evidence>
<dbReference type="Pfam" id="PF13191">
    <property type="entry name" value="AAA_16"/>
    <property type="match status" value="1"/>
</dbReference>
<dbReference type="PROSITE" id="PS50043">
    <property type="entry name" value="HTH_LUXR_2"/>
    <property type="match status" value="1"/>
</dbReference>
<feature type="compositionally biased region" description="Polar residues" evidence="4">
    <location>
        <begin position="842"/>
        <end position="857"/>
    </location>
</feature>
<dbReference type="InterPro" id="IPR000792">
    <property type="entry name" value="Tscrpt_reg_LuxR_C"/>
</dbReference>
<evidence type="ECO:0000256" key="3">
    <source>
        <dbReference type="ARBA" id="ARBA00023163"/>
    </source>
</evidence>
<dbReference type="PRINTS" id="PR00038">
    <property type="entry name" value="HTHLUXR"/>
</dbReference>
<sequence length="945" mass="103358">MPTRPSRSSTPAAPAAPVPDAPRQAAGIIARDRLLGRMMAARQLRCIVVTGPAGSGKSTLVAAWRQALVPLDSDVAWFALAAADNEPARFLDGLLASVAQVDPALVREAAQLAGTSVDADPDAVERLAISLVRGIASHPRDLALVFDDLHHLGHPAIHEALQWLLDYAPPNLHLVLVSRGTVRLSLDRLRSQSQVLELDLRDLRFTLAETGEFLKAQLGDVDARTVRTLHELSDGWVAGLRLFTVDWKKKQLEAGRSAPGEPFARVPVRDAQAFLQYFEQEVLSRLAPDELDLLVRVAPCTRFCASLCVALLDAPDAIGQAATLLARLEDDDLFVVPVESRSPETWYRLHPLLRETLRERFATLDAATRQVVHARAFAWFRARGLLEDAVRHAVQAGESAQAVVLIDQCAPSLVVRGERNELIALLRQLPPQEVLRSFRMRLWTSRSQMFQRDLDACQHTLDGLARDVPESDAALRFYVATLQAALAVQRDDIDAALAMLPQLQVAPPDADPLAVGGRNNILSWLYSQRGEYEKARSVQSEGAPLVVDGMPLLGTAAGSLQGRSLVGMSYALEGRMTQAERIYRAVLVEAEQGGKACVDAYHLTVGLLADVLYELNDTRQARALLENRLEVIERIAIPDAVLRAFRLLASANWQDGNRQEAFAHLERLEDYAVKHKVDRLLAHSLAEQVHYRLLLGETAAAEAALARLVAIEARHAASTSSAPREISELAQRARIRMAVAHGDLDAAAAQLADIVAQCETRGRERIVAHLLVKSAVIEARLGRYESARQKLLEALRRGHRLGLLRSLVDADPIAHELIDELAKTEQLGPVLAFYVEHLQATRAQPDTTTGNTGSTGPRTAAGKRGAMPATLEAFSEREIDVLRLLAQSMPNKKIARALGLSPETVKWYLSRIYGKLRVSGRDEAVARVRDFGWDVGGTGGATHSG</sequence>
<feature type="compositionally biased region" description="Low complexity" evidence="4">
    <location>
        <begin position="1"/>
        <end position="13"/>
    </location>
</feature>
<evidence type="ECO:0000256" key="2">
    <source>
        <dbReference type="ARBA" id="ARBA00023125"/>
    </source>
</evidence>
<keyword evidence="3" id="KW-0804">Transcription</keyword>
<dbReference type="SUPFAM" id="SSF52540">
    <property type="entry name" value="P-loop containing nucleoside triphosphate hydrolases"/>
    <property type="match status" value="1"/>
</dbReference>
<dbReference type="InterPro" id="IPR041664">
    <property type="entry name" value="AAA_16"/>
</dbReference>
<reference evidence="6 7" key="1">
    <citation type="submission" date="2024-03" db="EMBL/GenBank/DDBJ databases">
        <title>Novel species of the genus Variovorax.</title>
        <authorList>
            <person name="Liu Q."/>
            <person name="Xin Y.-H."/>
        </authorList>
    </citation>
    <scope>NUCLEOTIDE SEQUENCE [LARGE SCALE GENOMIC DNA]</scope>
    <source>
        <strain evidence="6 7">KACC 18501</strain>
    </source>
</reference>
<feature type="region of interest" description="Disordered" evidence="4">
    <location>
        <begin position="842"/>
        <end position="865"/>
    </location>
</feature>
<dbReference type="RefSeq" id="WP_340362094.1">
    <property type="nucleotide sequence ID" value="NZ_JBBKZV010000001.1"/>
</dbReference>
<proteinExistence type="predicted"/>
<dbReference type="EMBL" id="JBBKZV010000001">
    <property type="protein sequence ID" value="MEJ8821074.1"/>
    <property type="molecule type" value="Genomic_DNA"/>
</dbReference>